<dbReference type="Proteomes" id="UP000193334">
    <property type="component" value="Chromosome"/>
</dbReference>
<organism evidence="1 2">
    <name type="scientific">Sedimentisphaera salicampi</name>
    <dbReference type="NCBI Taxonomy" id="1941349"/>
    <lineage>
        <taxon>Bacteria</taxon>
        <taxon>Pseudomonadati</taxon>
        <taxon>Planctomycetota</taxon>
        <taxon>Phycisphaerae</taxon>
        <taxon>Sedimentisphaerales</taxon>
        <taxon>Sedimentisphaeraceae</taxon>
        <taxon>Sedimentisphaera</taxon>
    </lineage>
</organism>
<evidence type="ECO:0000313" key="1">
    <source>
        <dbReference type="EMBL" id="ARN56915.1"/>
    </source>
</evidence>
<gene>
    <name evidence="1" type="ORF">STSP1_01308</name>
</gene>
<proteinExistence type="predicted"/>
<dbReference type="InterPro" id="IPR014894">
    <property type="entry name" value="DcrB/EagT6"/>
</dbReference>
<dbReference type="SUPFAM" id="SSF55724">
    <property type="entry name" value="Mog1p/PsbP-like"/>
    <property type="match status" value="1"/>
</dbReference>
<dbReference type="KEGG" id="pbp:STSP1_01308"/>
<keyword evidence="2" id="KW-1185">Reference proteome</keyword>
<dbReference type="InterPro" id="IPR016123">
    <property type="entry name" value="Mog1/PsbP_a/b/a-sand"/>
</dbReference>
<dbReference type="RefSeq" id="WP_085755590.1">
    <property type="nucleotide sequence ID" value="NZ_CP021023.1"/>
</dbReference>
<protein>
    <submittedName>
        <fullName evidence="1">Uncharacterized protein</fullName>
    </submittedName>
</protein>
<accession>A0A1W6LMB4</accession>
<name>A0A1W6LMB4_9BACT</name>
<dbReference type="EMBL" id="CP021023">
    <property type="protein sequence ID" value="ARN56915.1"/>
    <property type="molecule type" value="Genomic_DNA"/>
</dbReference>
<dbReference type="Pfam" id="PF08786">
    <property type="entry name" value="DcrB"/>
    <property type="match status" value="1"/>
</dbReference>
<evidence type="ECO:0000313" key="2">
    <source>
        <dbReference type="Proteomes" id="UP000193334"/>
    </source>
</evidence>
<dbReference type="STRING" id="1941349.STSP1_01308"/>
<reference evidence="2" key="1">
    <citation type="submission" date="2017-04" db="EMBL/GenBank/DDBJ databases">
        <title>Comparative genomics and description of representatives of a novel lineage of planctomycetes thriving in anoxic sediments.</title>
        <authorList>
            <person name="Spring S."/>
            <person name="Bunk B."/>
            <person name="Sproer C."/>
        </authorList>
    </citation>
    <scope>NUCLEOTIDE SEQUENCE [LARGE SCALE GENOMIC DNA]</scope>
    <source>
        <strain evidence="2">ST-PulAB-D4</strain>
    </source>
</reference>
<dbReference type="AlphaFoldDB" id="A0A1W6LMB4"/>
<dbReference type="Gene3D" id="3.40.1000.10">
    <property type="entry name" value="Mog1/PsbP, alpha/beta/alpha sandwich"/>
    <property type="match status" value="1"/>
</dbReference>
<sequence>MADIRHYDYKFTVPDNWFDGSTVSWIGPADEGYCPNITITRNFLESEKTSGDYSKGVKDALSSQFGDSGYEVIKEYDLTVSEEIEAAARIHKFYVEKIGFKVCQLQVYAVRGKEALTLTCSDKEDTFESNRGIFENAVNSFKFLV</sequence>